<name>A0AAJ8BS66_ASPNG</name>
<dbReference type="AlphaFoldDB" id="A0AAJ8BS66"/>
<dbReference type="KEGG" id="ang:An09g01980"/>
<dbReference type="VEuPathDB" id="FungiDB:An09g01980"/>
<accession>A0AAJ8BS66</accession>
<protein>
    <submittedName>
        <fullName evidence="1">Uncharacterized protein</fullName>
    </submittedName>
</protein>
<sequence length="89" mass="9488">MWMLDMSWVRVVSGICDCNTECIVSLYVSQCQPSKRLTNTTKHVAIRKSANLTSAGETLAGAAAELDPAETTLLPKCQQSPNTKASASG</sequence>
<dbReference type="RefSeq" id="XP_059601305.1">
    <property type="nucleotide sequence ID" value="XM_059749629.1"/>
</dbReference>
<evidence type="ECO:0000313" key="1">
    <source>
        <dbReference type="RefSeq" id="XP_059601305.1"/>
    </source>
</evidence>
<proteinExistence type="predicted"/>
<dbReference type="GeneID" id="84591964"/>
<organism evidence="1">
    <name type="scientific">Aspergillus niger</name>
    <dbReference type="NCBI Taxonomy" id="5061"/>
    <lineage>
        <taxon>Eukaryota</taxon>
        <taxon>Fungi</taxon>
        <taxon>Dikarya</taxon>
        <taxon>Ascomycota</taxon>
        <taxon>Pezizomycotina</taxon>
        <taxon>Eurotiomycetes</taxon>
        <taxon>Eurotiomycetidae</taxon>
        <taxon>Eurotiales</taxon>
        <taxon>Aspergillaceae</taxon>
        <taxon>Aspergillus</taxon>
        <taxon>Aspergillus subgen. Circumdati</taxon>
    </lineage>
</organism>
<reference evidence="1" key="2">
    <citation type="submission" date="2025-08" db="UniProtKB">
        <authorList>
            <consortium name="RefSeq"/>
        </authorList>
    </citation>
    <scope>IDENTIFICATION</scope>
</reference>
<gene>
    <name evidence="1" type="ORF">An09g01980</name>
</gene>
<reference evidence="1" key="1">
    <citation type="submission" date="2025-02" db="EMBL/GenBank/DDBJ databases">
        <authorList>
            <consortium name="NCBI Genome Project"/>
        </authorList>
    </citation>
    <scope>NUCLEOTIDE SEQUENCE</scope>
</reference>